<dbReference type="InterPro" id="IPR028191">
    <property type="entry name" value="WASH-4_N"/>
</dbReference>
<dbReference type="InterPro" id="IPR028283">
    <property type="entry name" value="WASH-7_C"/>
</dbReference>
<dbReference type="InterPro" id="IPR028282">
    <property type="entry name" value="WASH-7_central"/>
</dbReference>
<evidence type="ECO:0000259" key="4">
    <source>
        <dbReference type="Pfam" id="PF14746"/>
    </source>
</evidence>
<reference evidence="5 6" key="1">
    <citation type="submission" date="2014-06" db="EMBL/GenBank/DDBJ databases">
        <authorList>
            <person name="Swart Estienne"/>
        </authorList>
    </citation>
    <scope>NUCLEOTIDE SEQUENCE [LARGE SCALE GENOMIC DNA]</scope>
    <source>
        <strain evidence="5 6">130c</strain>
    </source>
</reference>
<feature type="compositionally biased region" description="Basic and acidic residues" evidence="1">
    <location>
        <begin position="18"/>
        <end position="28"/>
    </location>
</feature>
<feature type="compositionally biased region" description="Low complexity" evidence="1">
    <location>
        <begin position="1"/>
        <end position="14"/>
    </location>
</feature>
<dbReference type="Proteomes" id="UP000039865">
    <property type="component" value="Unassembled WGS sequence"/>
</dbReference>
<feature type="domain" description="WASH complex subunit 7 C-terminal" evidence="4">
    <location>
        <begin position="992"/>
        <end position="1162"/>
    </location>
</feature>
<dbReference type="GO" id="GO:0005768">
    <property type="term" value="C:endosome"/>
    <property type="evidence" value="ECO:0007669"/>
    <property type="project" value="TreeGrafter"/>
</dbReference>
<dbReference type="PANTHER" id="PTHR31409">
    <property type="entry name" value="WASH COMPLEX SUBUNIT 4"/>
    <property type="match status" value="1"/>
</dbReference>
<evidence type="ECO:0000313" key="6">
    <source>
        <dbReference type="Proteomes" id="UP000039865"/>
    </source>
</evidence>
<dbReference type="Pfam" id="PF14745">
    <property type="entry name" value="WASH-4_N"/>
    <property type="match status" value="1"/>
</dbReference>
<protein>
    <submittedName>
        <fullName evidence="5">Wash complex subunit 7</fullName>
    </submittedName>
</protein>
<dbReference type="Pfam" id="PF14744">
    <property type="entry name" value="WASH-7_mid"/>
    <property type="match status" value="1"/>
</dbReference>
<dbReference type="GO" id="GO:0016197">
    <property type="term" value="P:endosomal transport"/>
    <property type="evidence" value="ECO:0007669"/>
    <property type="project" value="TreeGrafter"/>
</dbReference>
<feature type="domain" description="WASH complex subunit 7 central" evidence="2">
    <location>
        <begin position="627"/>
        <end position="970"/>
    </location>
</feature>
<keyword evidence="6" id="KW-1185">Reference proteome</keyword>
<feature type="region of interest" description="Disordered" evidence="1">
    <location>
        <begin position="1"/>
        <end position="28"/>
    </location>
</feature>
<dbReference type="Pfam" id="PF14746">
    <property type="entry name" value="WASH-7_C"/>
    <property type="match status" value="1"/>
</dbReference>
<dbReference type="InterPro" id="IPR027307">
    <property type="entry name" value="WASH7"/>
</dbReference>
<proteinExistence type="predicted"/>
<dbReference type="GO" id="GO:0071203">
    <property type="term" value="C:WASH complex"/>
    <property type="evidence" value="ECO:0007669"/>
    <property type="project" value="InterPro"/>
</dbReference>
<organism evidence="5 6">
    <name type="scientific">Stylonychia lemnae</name>
    <name type="common">Ciliate</name>
    <dbReference type="NCBI Taxonomy" id="5949"/>
    <lineage>
        <taxon>Eukaryota</taxon>
        <taxon>Sar</taxon>
        <taxon>Alveolata</taxon>
        <taxon>Ciliophora</taxon>
        <taxon>Intramacronucleata</taxon>
        <taxon>Spirotrichea</taxon>
        <taxon>Stichotrichia</taxon>
        <taxon>Sporadotrichida</taxon>
        <taxon>Oxytrichidae</taxon>
        <taxon>Stylonychinae</taxon>
        <taxon>Stylonychia</taxon>
    </lineage>
</organism>
<dbReference type="OrthoDB" id="308266at2759"/>
<sequence>MSALFDENSSSSSSSDDENNKKVDDNFEMDFIPKKKPQEAVFEEGVKNMNDFLEQINKFEKITNARLLDLWRIKDTAFQPLKVSIDIQEYMPGLFDLLKPEQKNEISKVISVFSFLQIETFNLKFEIEQKFFDPLIYFGESGLVFEDASEDTAGDQEIQMSRMLAVYKDLFETIKRIVALTKNILYQMNGLFNAKSKLYSGFFKKQLYEEIFNNLGQILTTLYIVDLIIIENSNFEAYWQQYNKMFLIAKNDPAKYNMTDRKIKKIQKFCSKIYSNILCGQLFVNYLDQLYKVILNETGRELLFKNKEFNSKFIEFLKRKIDDIGMLLSNPGDMKSHMEYMNLLIMYSLYRKIFDNEDKKIYKKIWALQKLCPIIVLYNNIQVNAGNFLVNVCPLKKKATLDPKDINSFLAEQTKSKNEQFSTQMNLFYLRLVPWIVKMNSDLLKDNTNMTMNKDFLKQRSIMILDGIKLAVEIKRCVKNLLLMHQATGVQLHQDRLKDIVQGIEMLKAIEIEFKTKKYMINQWVVLINRYLSEEINMVLQKGMQNLYKKKKSSSFEQMFYLMKTIIGSFNGGYNILRKTVVSHCKNLVNEEVFSKSEHNELSNFTWMIDIITNWEWYVRKSTRCRFLYWNRSLFPIFFQKIVADKHRLNQLNYFLMSLNDPLDMIINIKHLDTSQRAIDNYKKEIYQAFTSNIVTPICRKIEEELRLQIHQVIISNLKQRNPQRERIQDWAMYTRMSDLYLFEKKVSIKEEVRHYLSKIFYEMTALSPHDWKTYQHMRILAKEKFDIDVLPSHLPSQTLEQGVDILYLLRNLNSYVSKYNYNLHTQVFIETTKDTKQIKTISVNQMLFSIKTHGVGILDSAVNTFYKFLIKKFSVFSEFLYDDFIHNPLLQEQRFFNTNKEKLNGQYPYERSEKVAKAIKKLGTLKGGMTFLDKFRQLITQFGNALGFVRMIRNASLKDNSNLIKYIPKILDEVKFEDVATELGIKLESMEACKMFDMSIRLLQNQAGDATDFLRRIGKNFEGVFDDAECAHLKLFYIIIPPLTLNYIEYIKKGKEKIFKKNNKDAFISEDGFPLGLAYLLKILDQIEAFEGLNWFEHMKQKFKRDQKGIQQRIERLGGAIQNLNEDEQLEDQMSIKRLQDLDKEFELLNYCFSASLILFKEI</sequence>
<evidence type="ECO:0000259" key="3">
    <source>
        <dbReference type="Pfam" id="PF14745"/>
    </source>
</evidence>
<evidence type="ECO:0000313" key="5">
    <source>
        <dbReference type="EMBL" id="CDW73288.1"/>
    </source>
</evidence>
<dbReference type="EMBL" id="CCKQ01002201">
    <property type="protein sequence ID" value="CDW73288.1"/>
    <property type="molecule type" value="Genomic_DNA"/>
</dbReference>
<gene>
    <name evidence="5" type="primary">Contig5051.g5410</name>
    <name evidence="5" type="ORF">STYLEM_2264</name>
</gene>
<feature type="domain" description="WASH complex subunit 4 N-terminal" evidence="3">
    <location>
        <begin position="49"/>
        <end position="622"/>
    </location>
</feature>
<evidence type="ECO:0000256" key="1">
    <source>
        <dbReference type="SAM" id="MobiDB-lite"/>
    </source>
</evidence>
<dbReference type="OMA" id="RCNIFIQ"/>
<accession>A0A077ZTP6</accession>
<dbReference type="InParanoid" id="A0A077ZTP6"/>
<name>A0A077ZTP6_STYLE</name>
<evidence type="ECO:0000259" key="2">
    <source>
        <dbReference type="Pfam" id="PF14744"/>
    </source>
</evidence>
<dbReference type="AlphaFoldDB" id="A0A077ZTP6"/>
<dbReference type="PANTHER" id="PTHR31409:SF0">
    <property type="entry name" value="WASH COMPLEX SUBUNIT 4"/>
    <property type="match status" value="1"/>
</dbReference>
<dbReference type="GO" id="GO:0007032">
    <property type="term" value="P:endosome organization"/>
    <property type="evidence" value="ECO:0007669"/>
    <property type="project" value="TreeGrafter"/>
</dbReference>